<dbReference type="PROSITE" id="PS51918">
    <property type="entry name" value="RADICAL_SAM"/>
    <property type="match status" value="1"/>
</dbReference>
<dbReference type="PANTHER" id="PTHR13932">
    <property type="entry name" value="COPROPORPHYRINIGEN III OXIDASE"/>
    <property type="match status" value="1"/>
</dbReference>
<evidence type="ECO:0000259" key="4">
    <source>
        <dbReference type="PROSITE" id="PS51918"/>
    </source>
</evidence>
<dbReference type="CDD" id="cd01335">
    <property type="entry name" value="Radical_SAM"/>
    <property type="match status" value="1"/>
</dbReference>
<feature type="domain" description="Radical SAM core" evidence="4">
    <location>
        <begin position="1"/>
        <end position="200"/>
    </location>
</feature>
<keyword evidence="6" id="KW-1185">Reference proteome</keyword>
<dbReference type="NCBIfam" id="TIGR00539">
    <property type="entry name" value="hemN_rel"/>
    <property type="match status" value="1"/>
</dbReference>
<sequence>MLEGLRKELESRASELASEEINTIYLGGGTPSILLIDELKDILQTIRQNYNVASDAEITMEANPDDLSQAILSALREVGFNRLSMGVQSFSESDLKLMNRRHGVMQAVQSVKWAKTAGFANISIDLIYGLPNQTLEEWERNVRIAVELDVQHISAYNLTYHEGTVFYDRLKKGILKELPDELSLQQFELLISILKDAGFEHYEISNFCKPGLYSQHNSSYWKSKKYLGIGPSAHSFDLVTRRWNVSSVSGYLDGVENNKPYSESEILTEQDRFNDYIITGLRTIWGISEELIQTEFSDIYLAHFQETRDRYLTSGHVIENSGIVGLSPVGLFISDQIMADFMIVE</sequence>
<comment type="similarity">
    <text evidence="1">Belongs to the anaerobic coproporphyrinogen-III oxidase family. HemW subfamily.</text>
</comment>
<organism evidence="5 6">
    <name type="scientific">Aquipluma nitroreducens</name>
    <dbReference type="NCBI Taxonomy" id="2010828"/>
    <lineage>
        <taxon>Bacteria</taxon>
        <taxon>Pseudomonadati</taxon>
        <taxon>Bacteroidota</taxon>
        <taxon>Bacteroidia</taxon>
        <taxon>Marinilabiliales</taxon>
        <taxon>Prolixibacteraceae</taxon>
        <taxon>Aquipluma</taxon>
    </lineage>
</organism>
<evidence type="ECO:0000256" key="2">
    <source>
        <dbReference type="RuleBase" id="RU364116"/>
    </source>
</evidence>
<dbReference type="InterPro" id="IPR006638">
    <property type="entry name" value="Elp3/MiaA/NifB-like_rSAM"/>
</dbReference>
<comment type="function">
    <text evidence="2">Probably acts as a heme chaperone, transferring heme to an unknown acceptor. Binds one molecule of heme per monomer, possibly covalently. Binds 1 [4Fe-4S] cluster. The cluster is coordinated with 3 cysteines and an exchangeable S-adenosyl-L-methionine.</text>
</comment>
<accession>A0A5K7S986</accession>
<dbReference type="AlphaFoldDB" id="A0A5K7S986"/>
<keyword evidence="2" id="KW-0963">Cytoplasm</keyword>
<evidence type="ECO:0000256" key="3">
    <source>
        <dbReference type="SAM" id="Coils"/>
    </source>
</evidence>
<evidence type="ECO:0000256" key="1">
    <source>
        <dbReference type="ARBA" id="ARBA00006100"/>
    </source>
</evidence>
<dbReference type="GO" id="GO:0046872">
    <property type="term" value="F:metal ion binding"/>
    <property type="evidence" value="ECO:0007669"/>
    <property type="project" value="UniProtKB-UniRule"/>
</dbReference>
<proteinExistence type="inferred from homology"/>
<gene>
    <name evidence="5" type="ORF">AQPE_2293</name>
</gene>
<reference evidence="5" key="1">
    <citation type="journal article" date="2020" name="Int. J. Syst. Evol. Microbiol.">
        <title>Aquipluma nitroreducens gen. nov. sp. nov., a novel facultatively anaerobic bacterium isolated from a freshwater lake.</title>
        <authorList>
            <person name="Watanabe M."/>
            <person name="Kojima H."/>
            <person name="Fukui M."/>
        </authorList>
    </citation>
    <scope>NUCLEOTIDE SEQUENCE</scope>
    <source>
        <strain evidence="5">MeG22</strain>
    </source>
</reference>
<dbReference type="SUPFAM" id="SSF102114">
    <property type="entry name" value="Radical SAM enzymes"/>
    <property type="match status" value="1"/>
</dbReference>
<dbReference type="GO" id="GO:0051539">
    <property type="term" value="F:4 iron, 4 sulfur cluster binding"/>
    <property type="evidence" value="ECO:0007669"/>
    <property type="project" value="UniProtKB-UniRule"/>
</dbReference>
<dbReference type="InterPro" id="IPR034505">
    <property type="entry name" value="Coproporphyrinogen-III_oxidase"/>
</dbReference>
<dbReference type="PANTHER" id="PTHR13932:SF5">
    <property type="entry name" value="RADICAL S-ADENOSYL METHIONINE DOMAIN-CONTAINING PROTEIN 1, MITOCHONDRIAL"/>
    <property type="match status" value="1"/>
</dbReference>
<protein>
    <recommendedName>
        <fullName evidence="2">Heme chaperone HemW</fullName>
    </recommendedName>
</protein>
<evidence type="ECO:0000313" key="5">
    <source>
        <dbReference type="EMBL" id="BBE18133.1"/>
    </source>
</evidence>
<dbReference type="GO" id="GO:0006779">
    <property type="term" value="P:porphyrin-containing compound biosynthetic process"/>
    <property type="evidence" value="ECO:0007669"/>
    <property type="project" value="InterPro"/>
</dbReference>
<keyword evidence="2" id="KW-0408">Iron</keyword>
<keyword evidence="2" id="KW-0949">S-adenosyl-L-methionine</keyword>
<dbReference type="GO" id="GO:0005737">
    <property type="term" value="C:cytoplasm"/>
    <property type="evidence" value="ECO:0007669"/>
    <property type="project" value="UniProtKB-SubCell"/>
</dbReference>
<comment type="subcellular location">
    <subcellularLocation>
        <location evidence="2">Cytoplasm</location>
    </subcellularLocation>
</comment>
<keyword evidence="2" id="KW-0411">Iron-sulfur</keyword>
<dbReference type="GO" id="GO:0004109">
    <property type="term" value="F:coproporphyrinogen oxidase activity"/>
    <property type="evidence" value="ECO:0007669"/>
    <property type="project" value="InterPro"/>
</dbReference>
<keyword evidence="2" id="KW-0479">Metal-binding</keyword>
<dbReference type="SMART" id="SM00729">
    <property type="entry name" value="Elp3"/>
    <property type="match status" value="1"/>
</dbReference>
<keyword evidence="2" id="KW-0004">4Fe-4S</keyword>
<feature type="coiled-coil region" evidence="3">
    <location>
        <begin position="2"/>
        <end position="56"/>
    </location>
</feature>
<keyword evidence="2" id="KW-0143">Chaperone</keyword>
<dbReference type="Pfam" id="PF04055">
    <property type="entry name" value="Radical_SAM"/>
    <property type="match status" value="1"/>
</dbReference>
<dbReference type="Gene3D" id="3.30.750.200">
    <property type="match status" value="1"/>
</dbReference>
<keyword evidence="3" id="KW-0175">Coiled coil</keyword>
<dbReference type="Proteomes" id="UP001193389">
    <property type="component" value="Chromosome"/>
</dbReference>
<dbReference type="EMBL" id="AP018694">
    <property type="protein sequence ID" value="BBE18133.1"/>
    <property type="molecule type" value="Genomic_DNA"/>
</dbReference>
<keyword evidence="2" id="KW-0349">Heme</keyword>
<dbReference type="KEGG" id="anf:AQPE_2293"/>
<name>A0A5K7S986_9BACT</name>
<dbReference type="InterPro" id="IPR007197">
    <property type="entry name" value="rSAM"/>
</dbReference>
<dbReference type="InterPro" id="IPR004559">
    <property type="entry name" value="HemW-like"/>
</dbReference>
<evidence type="ECO:0000313" key="6">
    <source>
        <dbReference type="Proteomes" id="UP001193389"/>
    </source>
</evidence>
<dbReference type="InterPro" id="IPR058240">
    <property type="entry name" value="rSAM_sf"/>
</dbReference>